<dbReference type="InterPro" id="IPR028208">
    <property type="entry name" value="Effector_pro_NleD-like"/>
</dbReference>
<dbReference type="Pfam" id="PF14891">
    <property type="entry name" value="Peptidase_M91"/>
    <property type="match status" value="1"/>
</dbReference>
<evidence type="ECO:0000313" key="2">
    <source>
        <dbReference type="Proteomes" id="UP000560000"/>
    </source>
</evidence>
<sequence length="265" mass="29573">MSNPWKPRQVMSYAEVARGKHMKLGVQPIHPSFGLAKLTGQELTQQKGKLRKVGLMPAMSGYDHLSLMRKRGQSNHGFTDFMVDTRRALHTLDSQPQGKSLLTQLNAGENRSLIDFHSTVMIGDARMREEKKGNTAKPQGFLGFRERPLKHESLGFGEASTVHYNPDIKRSDDARPAFIGLGHELVHALRNQKGLAVDTNNLDHIPKRKQLMTQIEEFETVGLLKAPQGITENSLRKEHGIAPRTQYSGMKPSAGLTASINKHNK</sequence>
<reference evidence="1 2" key="1">
    <citation type="submission" date="2020-08" db="EMBL/GenBank/DDBJ databases">
        <title>Genomic Encyclopedia of Type Strains, Phase IV (KMG-IV): sequencing the most valuable type-strain genomes for metagenomic binning, comparative biology and taxonomic classification.</title>
        <authorList>
            <person name="Goeker M."/>
        </authorList>
    </citation>
    <scope>NUCLEOTIDE SEQUENCE [LARGE SCALE GENOMIC DNA]</scope>
    <source>
        <strain evidence="1 2">DSM 107085</strain>
    </source>
</reference>
<accession>A0A841KFF4</accession>
<dbReference type="OrthoDB" id="8821494at2"/>
<dbReference type="Proteomes" id="UP000560000">
    <property type="component" value="Unassembled WGS sequence"/>
</dbReference>
<protein>
    <recommendedName>
        <fullName evidence="3">NleD-like pathogen effector protein (Putative zinc metallopeptidase)</fullName>
    </recommendedName>
</protein>
<organism evidence="1 2">
    <name type="scientific">Oleiagrimonas soli</name>
    <dbReference type="NCBI Taxonomy" id="1543381"/>
    <lineage>
        <taxon>Bacteria</taxon>
        <taxon>Pseudomonadati</taxon>
        <taxon>Pseudomonadota</taxon>
        <taxon>Gammaproteobacteria</taxon>
        <taxon>Lysobacterales</taxon>
        <taxon>Rhodanobacteraceae</taxon>
        <taxon>Oleiagrimonas</taxon>
    </lineage>
</organism>
<dbReference type="EMBL" id="JACHET010000001">
    <property type="protein sequence ID" value="MBB6184363.1"/>
    <property type="molecule type" value="Genomic_DNA"/>
</dbReference>
<evidence type="ECO:0000313" key="1">
    <source>
        <dbReference type="EMBL" id="MBB6184363.1"/>
    </source>
</evidence>
<dbReference type="RefSeq" id="WP_081945056.1">
    <property type="nucleotide sequence ID" value="NZ_JACHET010000001.1"/>
</dbReference>
<evidence type="ECO:0008006" key="3">
    <source>
        <dbReference type="Google" id="ProtNLM"/>
    </source>
</evidence>
<gene>
    <name evidence="1" type="ORF">HNQ86_001708</name>
</gene>
<comment type="caution">
    <text evidence="1">The sequence shown here is derived from an EMBL/GenBank/DDBJ whole genome shotgun (WGS) entry which is preliminary data.</text>
</comment>
<proteinExistence type="predicted"/>
<dbReference type="AlphaFoldDB" id="A0A841KFF4"/>
<name>A0A841KFF4_9GAMM</name>